<evidence type="ECO:0000259" key="3">
    <source>
        <dbReference type="Pfam" id="PF24346"/>
    </source>
</evidence>
<feature type="domain" description="DUF7507" evidence="3">
    <location>
        <begin position="2"/>
        <end position="84"/>
    </location>
</feature>
<keyword evidence="2" id="KW-1133">Transmembrane helix</keyword>
<organism evidence="4 5">
    <name type="scientific">Cellulomonas hominis</name>
    <dbReference type="NCBI Taxonomy" id="156981"/>
    <lineage>
        <taxon>Bacteria</taxon>
        <taxon>Bacillati</taxon>
        <taxon>Actinomycetota</taxon>
        <taxon>Actinomycetes</taxon>
        <taxon>Micrococcales</taxon>
        <taxon>Cellulomonadaceae</taxon>
        <taxon>Cellulomonas</taxon>
    </lineage>
</organism>
<dbReference type="PANTHER" id="PTHR34403:SF14">
    <property type="entry name" value="OS05G0225800 PROTEIN"/>
    <property type="match status" value="1"/>
</dbReference>
<dbReference type="AlphaFoldDB" id="A0A7Z8K3X4"/>
<evidence type="ECO:0000256" key="2">
    <source>
        <dbReference type="SAM" id="Phobius"/>
    </source>
</evidence>
<feature type="compositionally biased region" description="Pro residues" evidence="1">
    <location>
        <begin position="120"/>
        <end position="154"/>
    </location>
</feature>
<feature type="transmembrane region" description="Helical" evidence="2">
    <location>
        <begin position="174"/>
        <end position="194"/>
    </location>
</feature>
<dbReference type="Proteomes" id="UP000308121">
    <property type="component" value="Unassembled WGS sequence"/>
</dbReference>
<gene>
    <name evidence="4" type="ORF">FA014_01060</name>
</gene>
<evidence type="ECO:0000313" key="5">
    <source>
        <dbReference type="Proteomes" id="UP000308121"/>
    </source>
</evidence>
<reference evidence="4 5" key="1">
    <citation type="submission" date="2019-05" db="EMBL/GenBank/DDBJ databases">
        <title>Genome sequence of Cellulomonas hominis strain CS1.</title>
        <authorList>
            <person name="Belmont J."/>
            <person name="Maclea K.S."/>
        </authorList>
    </citation>
    <scope>NUCLEOTIDE SEQUENCE [LARGE SCALE GENOMIC DNA]</scope>
    <source>
        <strain evidence="4 5">CS1</strain>
    </source>
</reference>
<proteinExistence type="predicted"/>
<feature type="region of interest" description="Disordered" evidence="1">
    <location>
        <begin position="82"/>
        <end position="168"/>
    </location>
</feature>
<keyword evidence="2" id="KW-0472">Membrane</keyword>
<protein>
    <recommendedName>
        <fullName evidence="3">DUF7507 domain-containing protein</fullName>
    </recommendedName>
</protein>
<accession>A0A7Z8K3X4</accession>
<evidence type="ECO:0000256" key="1">
    <source>
        <dbReference type="SAM" id="MobiDB-lite"/>
    </source>
</evidence>
<keyword evidence="2" id="KW-0812">Transmembrane</keyword>
<dbReference type="InterPro" id="IPR050972">
    <property type="entry name" value="SDr-like"/>
</dbReference>
<dbReference type="InterPro" id="IPR055354">
    <property type="entry name" value="DUF7507"/>
</dbReference>
<comment type="caution">
    <text evidence="4">The sequence shown here is derived from an EMBL/GenBank/DDBJ whole genome shotgun (WGS) entry which is preliminary data.</text>
</comment>
<dbReference type="EMBL" id="SZYE01000003">
    <property type="protein sequence ID" value="TKR27341.1"/>
    <property type="molecule type" value="Genomic_DNA"/>
</dbReference>
<evidence type="ECO:0000313" key="4">
    <source>
        <dbReference type="EMBL" id="TKR27341.1"/>
    </source>
</evidence>
<feature type="compositionally biased region" description="Acidic residues" evidence="1">
    <location>
        <begin position="99"/>
        <end position="119"/>
    </location>
</feature>
<dbReference type="PANTHER" id="PTHR34403">
    <property type="entry name" value="TOL-PAL SYSTEM PROTEIN TOLA"/>
    <property type="match status" value="1"/>
</dbReference>
<dbReference type="OrthoDB" id="3584537at2"/>
<dbReference type="Pfam" id="PF24346">
    <property type="entry name" value="DUF7507"/>
    <property type="match status" value="1"/>
</dbReference>
<name>A0A7Z8K3X4_9CELL</name>
<sequence>MDFGFEVTNTGNVTLTDVTITDALPGLTDLSVAWPGQAGVLTPGQQATATAHYVLTQDDVDAGSVHNTATVNAITIGGTTVTDQDSATIDLVPNGGGDPDPEPGPDPDPEPGPDPDPEPGPDPQPNPDPQPEIDPQPNPDPQPEIDPQPNPDPQPETAEDVAHDPGALALTGGGLPPVLLIMGLLMAGVVAVLVSRREVDCE</sequence>